<dbReference type="EC" id="2.7.1.33" evidence="7"/>
<dbReference type="Pfam" id="PF03630">
    <property type="entry name" value="Fumble"/>
    <property type="match status" value="1"/>
</dbReference>
<keyword evidence="8" id="KW-1185">Reference proteome</keyword>
<keyword evidence="3" id="KW-0547">Nucleotide-binding</keyword>
<comment type="caution">
    <text evidence="7">The sequence shown here is derived from an EMBL/GenBank/DDBJ whole genome shotgun (WGS) entry which is preliminary data.</text>
</comment>
<dbReference type="RefSeq" id="WP_390294841.1">
    <property type="nucleotide sequence ID" value="NZ_JBHSFU010000004.1"/>
</dbReference>
<dbReference type="SUPFAM" id="SSF53067">
    <property type="entry name" value="Actin-like ATPase domain"/>
    <property type="match status" value="1"/>
</dbReference>
<name>A0ABV9DHH2_9BACI</name>
<reference evidence="8" key="1">
    <citation type="journal article" date="2019" name="Int. J. Syst. Evol. Microbiol.">
        <title>The Global Catalogue of Microorganisms (GCM) 10K type strain sequencing project: providing services to taxonomists for standard genome sequencing and annotation.</title>
        <authorList>
            <consortium name="The Broad Institute Genomics Platform"/>
            <consortium name="The Broad Institute Genome Sequencing Center for Infectious Disease"/>
            <person name="Wu L."/>
            <person name="Ma J."/>
        </authorList>
    </citation>
    <scope>NUCLEOTIDE SEQUENCE [LARGE SCALE GENOMIC DNA]</scope>
    <source>
        <strain evidence="8">CGMCC 4.7426</strain>
    </source>
</reference>
<evidence type="ECO:0000313" key="8">
    <source>
        <dbReference type="Proteomes" id="UP001595989"/>
    </source>
</evidence>
<protein>
    <submittedName>
        <fullName evidence="7">Type II pantothenate kinase</fullName>
        <ecNumber evidence="7">2.7.1.33</ecNumber>
    </submittedName>
</protein>
<dbReference type="EMBL" id="JBHSFU010000004">
    <property type="protein sequence ID" value="MFC4558280.1"/>
    <property type="molecule type" value="Genomic_DNA"/>
</dbReference>
<evidence type="ECO:0000256" key="4">
    <source>
        <dbReference type="ARBA" id="ARBA00022777"/>
    </source>
</evidence>
<dbReference type="GO" id="GO:0004594">
    <property type="term" value="F:pantothenate kinase activity"/>
    <property type="evidence" value="ECO:0007669"/>
    <property type="project" value="UniProtKB-EC"/>
</dbReference>
<dbReference type="CDD" id="cd24085">
    <property type="entry name" value="ASKHA_NBD_PanK-II_bac"/>
    <property type="match status" value="1"/>
</dbReference>
<evidence type="ECO:0000256" key="2">
    <source>
        <dbReference type="ARBA" id="ARBA00022679"/>
    </source>
</evidence>
<evidence type="ECO:0000256" key="5">
    <source>
        <dbReference type="ARBA" id="ARBA00022840"/>
    </source>
</evidence>
<proteinExistence type="predicted"/>
<keyword evidence="6" id="KW-0173">Coenzyme A biosynthesis</keyword>
<dbReference type="InterPro" id="IPR004567">
    <property type="entry name" value="Type_II_PanK"/>
</dbReference>
<evidence type="ECO:0000256" key="1">
    <source>
        <dbReference type="ARBA" id="ARBA00022490"/>
    </source>
</evidence>
<dbReference type="PANTHER" id="PTHR12280">
    <property type="entry name" value="PANTOTHENATE KINASE"/>
    <property type="match status" value="1"/>
</dbReference>
<keyword evidence="2 7" id="KW-0808">Transferase</keyword>
<accession>A0ABV9DHH2</accession>
<organism evidence="7 8">
    <name type="scientific">Virgibacillus kekensis</name>
    <dbReference type="NCBI Taxonomy" id="202261"/>
    <lineage>
        <taxon>Bacteria</taxon>
        <taxon>Bacillati</taxon>
        <taxon>Bacillota</taxon>
        <taxon>Bacilli</taxon>
        <taxon>Bacillales</taxon>
        <taxon>Bacillaceae</taxon>
        <taxon>Virgibacillus</taxon>
    </lineage>
</organism>
<keyword evidence="4 7" id="KW-0418">Kinase</keyword>
<dbReference type="InterPro" id="IPR011602">
    <property type="entry name" value="Type_II_PanK_bac"/>
</dbReference>
<evidence type="ECO:0000313" key="7">
    <source>
        <dbReference type="EMBL" id="MFC4558280.1"/>
    </source>
</evidence>
<dbReference type="InterPro" id="IPR043129">
    <property type="entry name" value="ATPase_NBD"/>
</dbReference>
<keyword evidence="5" id="KW-0067">ATP-binding</keyword>
<dbReference type="PANTHER" id="PTHR12280:SF20">
    <property type="entry name" value="4'-PHOSPHOPANTETHEINE PHOSPHATASE"/>
    <property type="match status" value="1"/>
</dbReference>
<dbReference type="NCBIfam" id="NF009842">
    <property type="entry name" value="PRK13317.1"/>
    <property type="match status" value="1"/>
</dbReference>
<dbReference type="PIRSF" id="PIRSF036940">
    <property type="entry name" value="PanK_bac_aCoA"/>
    <property type="match status" value="1"/>
</dbReference>
<dbReference type="Proteomes" id="UP001595989">
    <property type="component" value="Unassembled WGS sequence"/>
</dbReference>
<sequence length="273" mass="29147">MTRVKIGIDAGGTLIKIAYIEDEKVNYQTFNSRETDEASKWIKEKFNNPSICITGGRSEQLAGLLDAQPQTVVEFDATASGIKYLAEKQGYQLGQNYLFVNVGTGTSIHSVKESQQERVGGSGIGGGTLLGLAYLLTGKLDYEEIIRSASEGDRGNVDLKVKDIFEGSLPPISGDLTASNFGKKNAMASKAPSDADKVAAVVGLIGEVIVTISTQMAFINDTSSIVYVGSSFRSNPLLKEIIKEYTKMVGKEPVFLKNGEFSGAVGALLTLDA</sequence>
<dbReference type="Gene3D" id="3.30.420.40">
    <property type="match status" value="1"/>
</dbReference>
<keyword evidence="1" id="KW-0963">Cytoplasm</keyword>
<evidence type="ECO:0000256" key="3">
    <source>
        <dbReference type="ARBA" id="ARBA00022741"/>
    </source>
</evidence>
<gene>
    <name evidence="7" type="primary">coaW</name>
    <name evidence="7" type="ORF">ACFO3D_08640</name>
</gene>
<evidence type="ECO:0000256" key="6">
    <source>
        <dbReference type="ARBA" id="ARBA00022993"/>
    </source>
</evidence>